<feature type="transmembrane region" description="Helical" evidence="5">
    <location>
        <begin position="71"/>
        <end position="95"/>
    </location>
</feature>
<evidence type="ECO:0000313" key="8">
    <source>
        <dbReference type="Proteomes" id="UP000000647"/>
    </source>
</evidence>
<reference evidence="7 8" key="2">
    <citation type="journal article" date="2013" name="Stand. Genomic Sci.">
        <title>Complete genome sequence of Halorhodospira halophila SL1.</title>
        <authorList>
            <person name="Challacombe J.F."/>
            <person name="Majid S."/>
            <person name="Deole R."/>
            <person name="Brettin T.S."/>
            <person name="Bruce D."/>
            <person name="Delano S.F."/>
            <person name="Detter J.C."/>
            <person name="Gleasner C.D."/>
            <person name="Han C.S."/>
            <person name="Misra M."/>
            <person name="Reitenga K.G."/>
            <person name="Mikhailova N."/>
            <person name="Woyke T."/>
            <person name="Pitluck S."/>
            <person name="Nolan M."/>
            <person name="Land M.L."/>
            <person name="Saunders E."/>
            <person name="Tapia R."/>
            <person name="Lapidus A."/>
            <person name="Ivanova N."/>
            <person name="Hoff W.D."/>
        </authorList>
    </citation>
    <scope>NUCLEOTIDE SEQUENCE [LARGE SCALE GENOMIC DNA]</scope>
    <source>
        <strain evidence="8">DSM 244 / SL1</strain>
    </source>
</reference>
<gene>
    <name evidence="7" type="ordered locus">Hhal_0055</name>
</gene>
<accession>A1WT38</accession>
<reference evidence="8" key="1">
    <citation type="submission" date="2006-12" db="EMBL/GenBank/DDBJ databases">
        <title>Complete sequence of Halorhodospira halophila SL1.</title>
        <authorList>
            <consortium name="US DOE Joint Genome Institute"/>
            <person name="Copeland A."/>
            <person name="Lucas S."/>
            <person name="Lapidus A."/>
            <person name="Barry K."/>
            <person name="Detter J.C."/>
            <person name="Glavina del Rio T."/>
            <person name="Hammon N."/>
            <person name="Israni S."/>
            <person name="Dalin E."/>
            <person name="Tice H."/>
            <person name="Pitluck S."/>
            <person name="Saunders E."/>
            <person name="Brettin T."/>
            <person name="Bruce D."/>
            <person name="Han C."/>
            <person name="Tapia R."/>
            <person name="Schmutz J."/>
            <person name="Larimer F."/>
            <person name="Land M."/>
            <person name="Hauser L."/>
            <person name="Kyrpides N."/>
            <person name="Mikhailova N."/>
            <person name="Hoff W."/>
            <person name="Richardson P."/>
        </authorList>
    </citation>
    <scope>NUCLEOTIDE SEQUENCE [LARGE SCALE GENOMIC DNA]</scope>
    <source>
        <strain evidence="8">DSM 244 / SL1</strain>
    </source>
</reference>
<evidence type="ECO:0000313" key="7">
    <source>
        <dbReference type="EMBL" id="ABM60850.1"/>
    </source>
</evidence>
<proteinExistence type="predicted"/>
<feature type="transmembrane region" description="Helical" evidence="5">
    <location>
        <begin position="164"/>
        <end position="183"/>
    </location>
</feature>
<dbReference type="OrthoDB" id="5293641at2"/>
<evidence type="ECO:0000256" key="2">
    <source>
        <dbReference type="ARBA" id="ARBA00022692"/>
    </source>
</evidence>
<dbReference type="Pfam" id="PF07298">
    <property type="entry name" value="NnrU"/>
    <property type="match status" value="1"/>
</dbReference>
<name>A1WT38_HALHL</name>
<feature type="transmembrane region" description="Helical" evidence="5">
    <location>
        <begin position="40"/>
        <end position="59"/>
    </location>
</feature>
<dbReference type="EMBL" id="CP000544">
    <property type="protein sequence ID" value="ABM60850.1"/>
    <property type="molecule type" value="Genomic_DNA"/>
</dbReference>
<evidence type="ECO:0000256" key="3">
    <source>
        <dbReference type="ARBA" id="ARBA00022989"/>
    </source>
</evidence>
<dbReference type="HOGENOM" id="CLU_104582_1_0_6"/>
<dbReference type="eggNOG" id="COG4094">
    <property type="taxonomic scope" value="Bacteria"/>
</dbReference>
<evidence type="ECO:0000259" key="6">
    <source>
        <dbReference type="Pfam" id="PF07298"/>
    </source>
</evidence>
<sequence>MLILLLGLILFLGTHSVRVVADDWRSNQIAAYGEIPWKTAYSALSLVGLIIAIYGYGLTRVDAVWVWMPPNWTAHLMALVMIPAFILLFSAYGPANRIRNAVGHPMLLAVALWALAHLMANGRLGDLVFFGAFLAWASVTFVAARERDRRQAASPTPAQRWGNAWAIGGGLIGYIVFALFLHIPITGVPAYAS</sequence>
<comment type="subcellular location">
    <subcellularLocation>
        <location evidence="1">Membrane</location>
        <topology evidence="1">Multi-pass membrane protein</topology>
    </subcellularLocation>
</comment>
<dbReference type="STRING" id="349124.Hhal_0055"/>
<protein>
    <submittedName>
        <fullName evidence="7">NnrUfamily protein</fullName>
    </submittedName>
</protein>
<feature type="domain" description="NnrU" evidence="6">
    <location>
        <begin position="3"/>
        <end position="189"/>
    </location>
</feature>
<keyword evidence="2 5" id="KW-0812">Transmembrane</keyword>
<dbReference type="RefSeq" id="WP_011812873.1">
    <property type="nucleotide sequence ID" value="NC_008789.1"/>
</dbReference>
<evidence type="ECO:0000256" key="1">
    <source>
        <dbReference type="ARBA" id="ARBA00004141"/>
    </source>
</evidence>
<dbReference type="GO" id="GO:0016020">
    <property type="term" value="C:membrane"/>
    <property type="evidence" value="ECO:0007669"/>
    <property type="project" value="UniProtKB-SubCell"/>
</dbReference>
<evidence type="ECO:0000256" key="5">
    <source>
        <dbReference type="SAM" id="Phobius"/>
    </source>
</evidence>
<keyword evidence="8" id="KW-1185">Reference proteome</keyword>
<organism evidence="7 8">
    <name type="scientific">Halorhodospira halophila (strain DSM 244 / SL1)</name>
    <name type="common">Ectothiorhodospira halophila (strain DSM 244 / SL1)</name>
    <dbReference type="NCBI Taxonomy" id="349124"/>
    <lineage>
        <taxon>Bacteria</taxon>
        <taxon>Pseudomonadati</taxon>
        <taxon>Pseudomonadota</taxon>
        <taxon>Gammaproteobacteria</taxon>
        <taxon>Chromatiales</taxon>
        <taxon>Ectothiorhodospiraceae</taxon>
        <taxon>Halorhodospira</taxon>
    </lineage>
</organism>
<feature type="transmembrane region" description="Helical" evidence="5">
    <location>
        <begin position="101"/>
        <end position="120"/>
    </location>
</feature>
<keyword evidence="4 5" id="KW-0472">Membrane</keyword>
<keyword evidence="3 5" id="KW-1133">Transmembrane helix</keyword>
<dbReference type="Proteomes" id="UP000000647">
    <property type="component" value="Chromosome"/>
</dbReference>
<dbReference type="KEGG" id="hha:Hhal_0055"/>
<feature type="transmembrane region" description="Helical" evidence="5">
    <location>
        <begin position="127"/>
        <end position="144"/>
    </location>
</feature>
<dbReference type="AlphaFoldDB" id="A1WT38"/>
<dbReference type="InterPro" id="IPR009915">
    <property type="entry name" value="NnrU_dom"/>
</dbReference>
<evidence type="ECO:0000256" key="4">
    <source>
        <dbReference type="ARBA" id="ARBA00023136"/>
    </source>
</evidence>